<evidence type="ECO:0000259" key="2">
    <source>
        <dbReference type="Pfam" id="PF25213"/>
    </source>
</evidence>
<accession>A0A346PU25</accession>
<evidence type="ECO:0000259" key="1">
    <source>
        <dbReference type="Pfam" id="PF08350"/>
    </source>
</evidence>
<dbReference type="AlphaFoldDB" id="A0A346PU25"/>
<dbReference type="InterPro" id="IPR036388">
    <property type="entry name" value="WH-like_DNA-bd_sf"/>
</dbReference>
<dbReference type="Pfam" id="PF25213">
    <property type="entry name" value="HVO_A0261_N"/>
    <property type="match status" value="1"/>
</dbReference>
<dbReference type="Proteomes" id="UP000258613">
    <property type="component" value="Chromosome"/>
</dbReference>
<dbReference type="Pfam" id="PF08350">
    <property type="entry name" value="FilR1_middle"/>
    <property type="match status" value="1"/>
</dbReference>
<evidence type="ECO:0000313" key="3">
    <source>
        <dbReference type="EMBL" id="AXR83020.1"/>
    </source>
</evidence>
<dbReference type="InterPro" id="IPR036390">
    <property type="entry name" value="WH_DNA-bd_sf"/>
</dbReference>
<dbReference type="RefSeq" id="WP_117369556.1">
    <property type="nucleotide sequence ID" value="NZ_CP027033.1"/>
</dbReference>
<dbReference type="KEGG" id="nag:AArcMg_3032"/>
<evidence type="ECO:0000313" key="4">
    <source>
        <dbReference type="Proteomes" id="UP000258613"/>
    </source>
</evidence>
<gene>
    <name evidence="3" type="ORF">AArcMg_3032</name>
</gene>
<protein>
    <recommendedName>
        <fullName evidence="5">Transcriptional regulator, contains HTH domain</fullName>
    </recommendedName>
</protein>
<reference evidence="4" key="1">
    <citation type="submission" date="2018-02" db="EMBL/GenBank/DDBJ databases">
        <title>Phenotypic and genomic properties of facultatively anaerobic sulfur-reducing natronoarchaea from hypersaline soda lakes.</title>
        <authorList>
            <person name="Sorokin D.Y."/>
            <person name="Kublanov I.V."/>
            <person name="Roman P."/>
            <person name="Sinninghe Damste J.S."/>
            <person name="Golyshin P.N."/>
            <person name="Rojo D."/>
            <person name="Ciordia S."/>
            <person name="Mena M.D.C."/>
            <person name="Ferrer M."/>
            <person name="Messina E."/>
            <person name="Smedile F."/>
            <person name="La Spada G."/>
            <person name="La Cono V."/>
            <person name="Yakimov M.M."/>
        </authorList>
    </citation>
    <scope>NUCLEOTIDE SEQUENCE [LARGE SCALE GENOMIC DNA]</scope>
    <source>
        <strain evidence="4">AArc-Mg</strain>
    </source>
</reference>
<dbReference type="InterPro" id="IPR057527">
    <property type="entry name" value="HVO_A0261-like_N"/>
</dbReference>
<feature type="domain" description="Methanogenesis regulatory protein FilR1 middle" evidence="1">
    <location>
        <begin position="123"/>
        <end position="251"/>
    </location>
</feature>
<sequence length="264" mass="29016">MESALEEIEFLALSSNRVEVLELLAAERYTRAELARETGASQATLGRILGDFGDRSWIVREGSEYTATATGKLVAAGFTDLLEIVDAERKLRNIVSYLPIDALTFDVRRLAHATITTPSRTRPNAPLQRLLELLGDADSVRTVSHAFNEQTLTVVEERTATNDQSFTGVFSRPAIDALADEPDLRRRLETLLEAEEPTVGVVAEVPLAVMTVDDVVYLLLRDEQGILRASVDTADPDVRAWADTVIDDYLADATLLEVDAIDSD</sequence>
<proteinExistence type="predicted"/>
<keyword evidence="4" id="KW-1185">Reference proteome</keyword>
<feature type="domain" description="HVO-A0261-like N-terminal" evidence="2">
    <location>
        <begin position="6"/>
        <end position="89"/>
    </location>
</feature>
<dbReference type="SUPFAM" id="SSF46785">
    <property type="entry name" value="Winged helix' DNA-binding domain"/>
    <property type="match status" value="1"/>
</dbReference>
<name>A0A346PU25_9EURY</name>
<dbReference type="InterPro" id="IPR013561">
    <property type="entry name" value="FilR1_middle_dom"/>
</dbReference>
<organism evidence="3 4">
    <name type="scientific">Natrarchaeobaculum sulfurireducens</name>
    <dbReference type="NCBI Taxonomy" id="2044521"/>
    <lineage>
        <taxon>Archaea</taxon>
        <taxon>Methanobacteriati</taxon>
        <taxon>Methanobacteriota</taxon>
        <taxon>Stenosarchaea group</taxon>
        <taxon>Halobacteria</taxon>
        <taxon>Halobacteriales</taxon>
        <taxon>Natrialbaceae</taxon>
        <taxon>Natrarchaeobaculum</taxon>
    </lineage>
</organism>
<dbReference type="EMBL" id="CP027033">
    <property type="protein sequence ID" value="AXR83020.1"/>
    <property type="molecule type" value="Genomic_DNA"/>
</dbReference>
<evidence type="ECO:0008006" key="5">
    <source>
        <dbReference type="Google" id="ProtNLM"/>
    </source>
</evidence>
<dbReference type="OrthoDB" id="330490at2157"/>
<dbReference type="GeneID" id="37643525"/>
<dbReference type="Gene3D" id="1.10.10.10">
    <property type="entry name" value="Winged helix-like DNA-binding domain superfamily/Winged helix DNA-binding domain"/>
    <property type="match status" value="1"/>
</dbReference>